<dbReference type="Pfam" id="PF03378">
    <property type="entry name" value="CAS_CSE1"/>
    <property type="match status" value="1"/>
</dbReference>
<evidence type="ECO:0000313" key="4">
    <source>
        <dbReference type="Proteomes" id="UP000002173"/>
    </source>
</evidence>
<accession>A7ATX3</accession>
<protein>
    <submittedName>
        <fullName evidence="3">Uncharacterized protein</fullName>
    </submittedName>
</protein>
<dbReference type="VEuPathDB" id="PiroplasmaDB:BBOV_II004290"/>
<reference evidence="4" key="2">
    <citation type="journal article" date="2020" name="Data Brief">
        <title>Transcriptome dataset of Babesia bovis life stages within vertebrate and invertebrate hosts.</title>
        <authorList>
            <person name="Ueti M.W."/>
            <person name="Johnson W.C."/>
            <person name="Kappmeyer L.S."/>
            <person name="Herndon D.R."/>
            <person name="Mousel M.R."/>
            <person name="Reif K.E."/>
            <person name="Taus N.S."/>
            <person name="Ifeonu O.O."/>
            <person name="Silva J.C."/>
            <person name="Suarez C.E."/>
            <person name="Brayton K.A."/>
        </authorList>
    </citation>
    <scope>NUCLEOTIDE SEQUENCE [LARGE SCALE GENOMIC DNA]</scope>
</reference>
<dbReference type="eggNOG" id="KOG1992">
    <property type="taxonomic scope" value="Eukaryota"/>
</dbReference>
<dbReference type="AlphaFoldDB" id="A7ATX3"/>
<dbReference type="Proteomes" id="UP000002173">
    <property type="component" value="Unassembled WGS sequence"/>
</dbReference>
<dbReference type="InterPro" id="IPR005043">
    <property type="entry name" value="XPO2_C"/>
</dbReference>
<gene>
    <name evidence="3" type="ORF">BBOV_II004290</name>
</gene>
<comment type="caution">
    <text evidence="3">The sequence shown here is derived from an EMBL/GenBank/DDBJ whole genome shotgun (WGS) entry which is preliminary data.</text>
</comment>
<dbReference type="GO" id="GO:0005829">
    <property type="term" value="C:cytosol"/>
    <property type="evidence" value="ECO:0007669"/>
    <property type="project" value="TreeGrafter"/>
</dbReference>
<dbReference type="InterPro" id="IPR013713">
    <property type="entry name" value="XPO2_central"/>
</dbReference>
<dbReference type="RefSeq" id="XP_001609952.1">
    <property type="nucleotide sequence ID" value="XM_001609902.1"/>
</dbReference>
<dbReference type="GO" id="GO:0005635">
    <property type="term" value="C:nuclear envelope"/>
    <property type="evidence" value="ECO:0007669"/>
    <property type="project" value="TreeGrafter"/>
</dbReference>
<dbReference type="Pfam" id="PF08506">
    <property type="entry name" value="Cse1"/>
    <property type="match status" value="1"/>
</dbReference>
<dbReference type="InterPro" id="IPR011989">
    <property type="entry name" value="ARM-like"/>
</dbReference>
<feature type="domain" description="Exportin-2 central" evidence="2">
    <location>
        <begin position="387"/>
        <end position="755"/>
    </location>
</feature>
<dbReference type="GO" id="GO:0031267">
    <property type="term" value="F:small GTPase binding"/>
    <property type="evidence" value="ECO:0007669"/>
    <property type="project" value="InterPro"/>
</dbReference>
<dbReference type="EMBL" id="AAXT01000003">
    <property type="protein sequence ID" value="EDO06384.1"/>
    <property type="molecule type" value="Genomic_DNA"/>
</dbReference>
<dbReference type="STRING" id="5865.A7ATX3"/>
<dbReference type="FunCoup" id="A7ATX3">
    <property type="interactions" value="158"/>
</dbReference>
<evidence type="ECO:0000259" key="2">
    <source>
        <dbReference type="Pfam" id="PF08506"/>
    </source>
</evidence>
<proteinExistence type="predicted"/>
<organism evidence="3 4">
    <name type="scientific">Babesia bovis</name>
    <dbReference type="NCBI Taxonomy" id="5865"/>
    <lineage>
        <taxon>Eukaryota</taxon>
        <taxon>Sar</taxon>
        <taxon>Alveolata</taxon>
        <taxon>Apicomplexa</taxon>
        <taxon>Aconoidasida</taxon>
        <taxon>Piroplasmida</taxon>
        <taxon>Babesiidae</taxon>
        <taxon>Babesia</taxon>
    </lineage>
</organism>
<dbReference type="Gene3D" id="1.25.10.10">
    <property type="entry name" value="Leucine-rich Repeat Variant"/>
    <property type="match status" value="2"/>
</dbReference>
<dbReference type="GO" id="GO:0005049">
    <property type="term" value="F:nuclear export signal receptor activity"/>
    <property type="evidence" value="ECO:0007669"/>
    <property type="project" value="TreeGrafter"/>
</dbReference>
<reference evidence="4" key="3">
    <citation type="journal article" date="2021" name="Int. J. Parasitol.">
        <title>Comparative analysis of gene expression between Babesia bovis blood stages and kinetes allowed by improved genome annotation.</title>
        <authorList>
            <person name="Ueti M.W."/>
            <person name="Johnson W.C."/>
            <person name="Kappmeyer L.S."/>
            <person name="Herndon D.R."/>
            <person name="Mousel M.R."/>
            <person name="Reif K.E."/>
            <person name="Taus N.S."/>
            <person name="Ifeonu O.O."/>
            <person name="Silva J.C."/>
            <person name="Suarez C.E."/>
            <person name="Brayton K.A."/>
        </authorList>
    </citation>
    <scope>NUCLEOTIDE SEQUENCE [LARGE SCALE GENOMIC DNA]</scope>
</reference>
<sequence>MADVGFTSTLVTLCRQSLSGNLSAIRSAEDNLKVLLQPNASELRLRLGSLFRIILVPSSLASQPGVLKDEDLKYVSSELQLWVSICLKNFVRNHFDTSESHGGVSEDIRRLVRCFVIVVVLNAELLQLDRNVTRQLEDTLEMLAEDDFPYNLDFAILFMSYCHLSDINTDAVTIAFSQRLHKAVSMRGNLNVDAAVVNISESLARSLEEAKSTVHLAYGETCWKLLSAYSGIQKSLEAYSSVASSGNLESFSMAYSELYRCLALGLDAMCDCLKGVALNDLDLSKFLQSAQVLFPNESVCKYICDQNSGGITPATDKGDALVYFDDRLLYKDDMFWRPYAASLPPMGGHGQCVTFSVKPGTVLNASVMDVTYFRRKAYILSVFKRLMKKYKTSIYSDGILRELKIILTISENMLLYVYKALLTKLRDYMPLLDGTNSILPGVVLDLMDGITCITKILMYIHAVDLPECCEDNVVVYIGSMIDLLLLSDARICQVDHQGVVLKMKIAICKLMRYYAERYQEVFRPFVFRCIDDMVTLCRGLGQGSEDDDLCSSILDFLTASASTHWAPYDGRTNPFTNAECLGDIIRAIVLPNIGFRDCDLFLIEDCALEFVQRELDTGNGHSRRFAAINFLKKLVNTYGQIVQHILNQFAQNVSCANDYKLKELYLQLIICSNFKANEGFDLHSYFTQHLKADLLRESRDLKQNQESILIVMAILKYIFTFKKHITVPELASLVMPIATFLQHPNDAVRFLAAETLNRIIPLVRENRTTLKPQLLQSLDRLLQLMRSEPPNEFYVRCVMRIFQFLREDVKESGFVMLDIIVELIKRACDNSVNPVYNHYLFECLALLIRLYVASGSTEALRRIEEGLIPTIAIIIQQEMHQFVPYGMQILYVLLRASQHPGPTYIQLFSHLTSIDTWKESTANAQGAAKLLTCYFERHTLFEKEISASMERILSIFHFCLTHRKLSLVSLDILNGILRYLPVRFYSQFLVSIITVLLTYIHNMKVSDCIPRVVVSMALLTSCLYLQQYSPGFIDMLESIQAGITQSFIQVVYLPNARKVLALESKRVLVLGTAIMLSSPAIQQSESFAMLVEFLSGLLQGQTLRVPQTPIDHDEEIMEDLDFDVSFVRLRSIDGNQDRGAGKLLDPACNVEQAVRAVLAPLGGILRQMPEGKSQILLNLLN</sequence>
<evidence type="ECO:0000313" key="3">
    <source>
        <dbReference type="EMBL" id="EDO06384.1"/>
    </source>
</evidence>
<evidence type="ECO:0000259" key="1">
    <source>
        <dbReference type="Pfam" id="PF03378"/>
    </source>
</evidence>
<dbReference type="GO" id="GO:0006611">
    <property type="term" value="P:protein export from nucleus"/>
    <property type="evidence" value="ECO:0007669"/>
    <property type="project" value="TreeGrafter"/>
</dbReference>
<keyword evidence="4" id="KW-1185">Reference proteome</keyword>
<dbReference type="SUPFAM" id="SSF48371">
    <property type="entry name" value="ARM repeat"/>
    <property type="match status" value="1"/>
</dbReference>
<feature type="domain" description="Exportin-2 C-terminal" evidence="1">
    <location>
        <begin position="770"/>
        <end position="1149"/>
    </location>
</feature>
<dbReference type="KEGG" id="bbo:BBOV_II004290"/>
<reference evidence="3 4" key="1">
    <citation type="journal article" date="2007" name="PLoS Pathog.">
        <title>Genome sequence of Babesia bovis and comparative analysis of apicomplexan hemoprotozoa.</title>
        <authorList>
            <person name="Brayton K.A."/>
            <person name="Lau A.O.T."/>
            <person name="Herndon D.R."/>
            <person name="Hannick L."/>
            <person name="Kappmeyer L.S."/>
            <person name="Berens S.J."/>
            <person name="Bidwell S.L."/>
            <person name="Brown W.C."/>
            <person name="Crabtree J."/>
            <person name="Fadrosh D."/>
            <person name="Feldblum T."/>
            <person name="Forberger H.A."/>
            <person name="Haas B.J."/>
            <person name="Howell J.M."/>
            <person name="Khouri H."/>
            <person name="Koo H."/>
            <person name="Mann D.J."/>
            <person name="Norimine J."/>
            <person name="Paulsen I.T."/>
            <person name="Radune D."/>
            <person name="Ren Q."/>
            <person name="Smith R.K. Jr."/>
            <person name="Suarez C.E."/>
            <person name="White O."/>
            <person name="Wortman J.R."/>
            <person name="Knowles D.P. Jr."/>
            <person name="McElwain T.F."/>
            <person name="Nene V.M."/>
        </authorList>
    </citation>
    <scope>NUCLEOTIDE SEQUENCE [LARGE SCALE GENOMIC DNA]</scope>
    <source>
        <strain evidence="3">T2Bo</strain>
    </source>
</reference>
<dbReference type="PANTHER" id="PTHR10997">
    <property type="entry name" value="IMPORTIN-7, 8, 11"/>
    <property type="match status" value="1"/>
</dbReference>
<dbReference type="PANTHER" id="PTHR10997:SF8">
    <property type="entry name" value="EXPORTIN-2"/>
    <property type="match status" value="1"/>
</dbReference>
<name>A7ATX3_BABBO</name>
<dbReference type="InterPro" id="IPR016024">
    <property type="entry name" value="ARM-type_fold"/>
</dbReference>
<dbReference type="OMA" id="TIKLIHH"/>
<dbReference type="InParanoid" id="A7ATX3"/>
<dbReference type="GeneID" id="5478181"/>
<dbReference type="GO" id="GO:0006606">
    <property type="term" value="P:protein import into nucleus"/>
    <property type="evidence" value="ECO:0007669"/>
    <property type="project" value="TreeGrafter"/>
</dbReference>